<sequence length="91" mass="10255">MTFLWLAYHNCLSTKAHLVTQHILSDDSCPLCHSNQETTIHILQDCLVIPPIWNDLANHNLPLSFLTSNLPDWLKLMAISSSITLGLPHIL</sequence>
<evidence type="ECO:0000259" key="1">
    <source>
        <dbReference type="Pfam" id="PF13966"/>
    </source>
</evidence>
<evidence type="ECO:0000313" key="2">
    <source>
        <dbReference type="EMBL" id="KAK7838163.1"/>
    </source>
</evidence>
<name>A0AAW0KHM5_QUESU</name>
<protein>
    <recommendedName>
        <fullName evidence="1">Reverse transcriptase zinc-binding domain-containing protein</fullName>
    </recommendedName>
</protein>
<organism evidence="2 3">
    <name type="scientific">Quercus suber</name>
    <name type="common">Cork oak</name>
    <dbReference type="NCBI Taxonomy" id="58331"/>
    <lineage>
        <taxon>Eukaryota</taxon>
        <taxon>Viridiplantae</taxon>
        <taxon>Streptophyta</taxon>
        <taxon>Embryophyta</taxon>
        <taxon>Tracheophyta</taxon>
        <taxon>Spermatophyta</taxon>
        <taxon>Magnoliopsida</taxon>
        <taxon>eudicotyledons</taxon>
        <taxon>Gunneridae</taxon>
        <taxon>Pentapetalae</taxon>
        <taxon>rosids</taxon>
        <taxon>fabids</taxon>
        <taxon>Fagales</taxon>
        <taxon>Fagaceae</taxon>
        <taxon>Quercus</taxon>
    </lineage>
</organism>
<proteinExistence type="predicted"/>
<dbReference type="InterPro" id="IPR026960">
    <property type="entry name" value="RVT-Znf"/>
</dbReference>
<dbReference type="Proteomes" id="UP000237347">
    <property type="component" value="Unassembled WGS sequence"/>
</dbReference>
<comment type="caution">
    <text evidence="2">The sequence shown here is derived from an EMBL/GenBank/DDBJ whole genome shotgun (WGS) entry which is preliminary data.</text>
</comment>
<keyword evidence="3" id="KW-1185">Reference proteome</keyword>
<evidence type="ECO:0000313" key="3">
    <source>
        <dbReference type="Proteomes" id="UP000237347"/>
    </source>
</evidence>
<dbReference type="AlphaFoldDB" id="A0AAW0KHM5"/>
<dbReference type="EMBL" id="PKMF04000312">
    <property type="protein sequence ID" value="KAK7838163.1"/>
    <property type="molecule type" value="Genomic_DNA"/>
</dbReference>
<reference evidence="2 3" key="1">
    <citation type="journal article" date="2018" name="Sci. Data">
        <title>The draft genome sequence of cork oak.</title>
        <authorList>
            <person name="Ramos A.M."/>
            <person name="Usie A."/>
            <person name="Barbosa P."/>
            <person name="Barros P.M."/>
            <person name="Capote T."/>
            <person name="Chaves I."/>
            <person name="Simoes F."/>
            <person name="Abreu I."/>
            <person name="Carrasquinho I."/>
            <person name="Faro C."/>
            <person name="Guimaraes J.B."/>
            <person name="Mendonca D."/>
            <person name="Nobrega F."/>
            <person name="Rodrigues L."/>
            <person name="Saibo N.J.M."/>
            <person name="Varela M.C."/>
            <person name="Egas C."/>
            <person name="Matos J."/>
            <person name="Miguel C.M."/>
            <person name="Oliveira M.M."/>
            <person name="Ricardo C.P."/>
            <person name="Goncalves S."/>
        </authorList>
    </citation>
    <scope>NUCLEOTIDE SEQUENCE [LARGE SCALE GENOMIC DNA]</scope>
    <source>
        <strain evidence="3">cv. HL8</strain>
    </source>
</reference>
<dbReference type="Pfam" id="PF13966">
    <property type="entry name" value="zf-RVT"/>
    <property type="match status" value="1"/>
</dbReference>
<gene>
    <name evidence="2" type="ORF">CFP56_020186</name>
</gene>
<accession>A0AAW0KHM5</accession>
<feature type="domain" description="Reverse transcriptase zinc-binding" evidence="1">
    <location>
        <begin position="2"/>
        <end position="53"/>
    </location>
</feature>